<keyword evidence="1" id="KW-0732">Signal</keyword>
<name>A0AA42LMM6_9GAMM</name>
<reference evidence="3" key="1">
    <citation type="submission" date="2022-09" db="EMBL/GenBank/DDBJ databases">
        <title>Intensive care unit water sources are persistently colonized with multi-drug resistant bacteria and are the site of extensive horizontal gene transfer of antibiotic resistance genes.</title>
        <authorList>
            <person name="Diorio-Toth L."/>
        </authorList>
    </citation>
    <scope>NUCLEOTIDE SEQUENCE</scope>
    <source>
        <strain evidence="3">GD03863</strain>
    </source>
</reference>
<dbReference type="PROSITE" id="PS51257">
    <property type="entry name" value="PROKAR_LIPOPROTEIN"/>
    <property type="match status" value="1"/>
</dbReference>
<accession>A0AA42LMM6</accession>
<evidence type="ECO:0000313" key="3">
    <source>
        <dbReference type="EMBL" id="MDH0704040.1"/>
    </source>
</evidence>
<dbReference type="RefSeq" id="WP_238597256.1">
    <property type="nucleotide sequence ID" value="NZ_CP070505.1"/>
</dbReference>
<gene>
    <name evidence="3" type="ORF">N5D41_21400</name>
</gene>
<dbReference type="Pfam" id="PF13590">
    <property type="entry name" value="DUF4136"/>
    <property type="match status" value="1"/>
</dbReference>
<dbReference type="AlphaFoldDB" id="A0AA42LMM6"/>
<feature type="domain" description="DUF4136" evidence="2">
    <location>
        <begin position="23"/>
        <end position="184"/>
    </location>
</feature>
<dbReference type="InterPro" id="IPR025411">
    <property type="entry name" value="DUF4136"/>
</dbReference>
<proteinExistence type="predicted"/>
<evidence type="ECO:0000313" key="4">
    <source>
        <dbReference type="Proteomes" id="UP001161137"/>
    </source>
</evidence>
<dbReference type="EMBL" id="JAOCDH010000032">
    <property type="protein sequence ID" value="MDH0704040.1"/>
    <property type="molecule type" value="Genomic_DNA"/>
</dbReference>
<dbReference type="Gene3D" id="3.30.160.670">
    <property type="match status" value="1"/>
</dbReference>
<dbReference type="Proteomes" id="UP001161137">
    <property type="component" value="Unassembled WGS sequence"/>
</dbReference>
<comment type="caution">
    <text evidence="3">The sequence shown here is derived from an EMBL/GenBank/DDBJ whole genome shotgun (WGS) entry which is preliminary data.</text>
</comment>
<evidence type="ECO:0000256" key="1">
    <source>
        <dbReference type="SAM" id="SignalP"/>
    </source>
</evidence>
<evidence type="ECO:0000259" key="2">
    <source>
        <dbReference type="Pfam" id="PF13590"/>
    </source>
</evidence>
<organism evidence="3 4">
    <name type="scientific">Ectopseudomonas toyotomiensis</name>
    <dbReference type="NCBI Taxonomy" id="554344"/>
    <lineage>
        <taxon>Bacteria</taxon>
        <taxon>Pseudomonadati</taxon>
        <taxon>Pseudomonadota</taxon>
        <taxon>Gammaproteobacteria</taxon>
        <taxon>Pseudomonadales</taxon>
        <taxon>Pseudomonadaceae</taxon>
        <taxon>Ectopseudomonas</taxon>
    </lineage>
</organism>
<sequence length="185" mass="20898">MMRNLSYLILALLLSGCASVSLERDFDPSRDFGAYRSWSWMDDKLAYQPNDARLKSDITEARISQAVAEQLDQRGLRQAADGNGDLKVQSVLIVDERQDQITTQYGGGWGGYWGGYWGGPAFTETRRVDYKVATLQIDLYDAKDGKLVWRGSGEQVMRSQPPTPAERERAIRETVTQVLSQYPPR</sequence>
<feature type="chain" id="PRO_5041407014" evidence="1">
    <location>
        <begin position="21"/>
        <end position="185"/>
    </location>
</feature>
<protein>
    <submittedName>
        <fullName evidence="3">DUF4136 domain-containing protein</fullName>
    </submittedName>
</protein>
<feature type="signal peptide" evidence="1">
    <location>
        <begin position="1"/>
        <end position="20"/>
    </location>
</feature>